<reference evidence="3" key="1">
    <citation type="submission" date="2016-06" db="EMBL/GenBank/DDBJ databases">
        <title>Parallel loss of symbiosis genes in relatives of nitrogen-fixing non-legume Parasponia.</title>
        <authorList>
            <person name="Van Velzen R."/>
            <person name="Holmer R."/>
            <person name="Bu F."/>
            <person name="Rutten L."/>
            <person name="Van Zeijl A."/>
            <person name="Liu W."/>
            <person name="Santuari L."/>
            <person name="Cao Q."/>
            <person name="Sharma T."/>
            <person name="Shen D."/>
            <person name="Roswanjaya Y."/>
            <person name="Wardhani T."/>
            <person name="Kalhor M.S."/>
            <person name="Jansen J."/>
            <person name="Van den Hoogen J."/>
            <person name="Gungor B."/>
            <person name="Hartog M."/>
            <person name="Hontelez J."/>
            <person name="Verver J."/>
            <person name="Yang W.-C."/>
            <person name="Schijlen E."/>
            <person name="Repin R."/>
            <person name="Schilthuizen M."/>
            <person name="Schranz E."/>
            <person name="Heidstra R."/>
            <person name="Miyata K."/>
            <person name="Fedorova E."/>
            <person name="Kohlen W."/>
            <person name="Bisseling T."/>
            <person name="Smit S."/>
            <person name="Geurts R."/>
        </authorList>
    </citation>
    <scope>NUCLEOTIDE SEQUENCE [LARGE SCALE GENOMIC DNA]</scope>
    <source>
        <strain evidence="3">cv. WU1-14</strain>
    </source>
</reference>
<proteinExistence type="predicted"/>
<dbReference type="AlphaFoldDB" id="A0A2P5DC88"/>
<organism evidence="2 3">
    <name type="scientific">Parasponia andersonii</name>
    <name type="common">Sponia andersonii</name>
    <dbReference type="NCBI Taxonomy" id="3476"/>
    <lineage>
        <taxon>Eukaryota</taxon>
        <taxon>Viridiplantae</taxon>
        <taxon>Streptophyta</taxon>
        <taxon>Embryophyta</taxon>
        <taxon>Tracheophyta</taxon>
        <taxon>Spermatophyta</taxon>
        <taxon>Magnoliopsida</taxon>
        <taxon>eudicotyledons</taxon>
        <taxon>Gunneridae</taxon>
        <taxon>Pentapetalae</taxon>
        <taxon>rosids</taxon>
        <taxon>fabids</taxon>
        <taxon>Rosales</taxon>
        <taxon>Cannabaceae</taxon>
        <taxon>Parasponia</taxon>
    </lineage>
</organism>
<name>A0A2P5DC88_PARAD</name>
<comment type="caution">
    <text evidence="2">The sequence shown here is derived from an EMBL/GenBank/DDBJ whole genome shotgun (WGS) entry which is preliminary data.</text>
</comment>
<evidence type="ECO:0000313" key="2">
    <source>
        <dbReference type="EMBL" id="PON70860.1"/>
    </source>
</evidence>
<keyword evidence="1" id="KW-0812">Transmembrane</keyword>
<feature type="transmembrane region" description="Helical" evidence="1">
    <location>
        <begin position="29"/>
        <end position="52"/>
    </location>
</feature>
<evidence type="ECO:0000313" key="3">
    <source>
        <dbReference type="Proteomes" id="UP000237105"/>
    </source>
</evidence>
<dbReference type="EMBL" id="JXTB01000048">
    <property type="protein sequence ID" value="PON70860.1"/>
    <property type="molecule type" value="Genomic_DNA"/>
</dbReference>
<keyword evidence="3" id="KW-1185">Reference proteome</keyword>
<sequence>GKLCKWHCGTMGLIPRHRGVVHLVLWHRVFRAFGVAPAPTFCPIFLYLMALLHSTEMLVLSSPIFACNWSKLP</sequence>
<keyword evidence="1" id="KW-1133">Transmembrane helix</keyword>
<dbReference type="Proteomes" id="UP000237105">
    <property type="component" value="Unassembled WGS sequence"/>
</dbReference>
<evidence type="ECO:0000256" key="1">
    <source>
        <dbReference type="SAM" id="Phobius"/>
    </source>
</evidence>
<protein>
    <submittedName>
        <fullName evidence="2">Uncharacterized protein</fullName>
    </submittedName>
</protein>
<keyword evidence="1" id="KW-0472">Membrane</keyword>
<feature type="non-terminal residue" evidence="2">
    <location>
        <position position="1"/>
    </location>
</feature>
<gene>
    <name evidence="2" type="ORF">PanWU01x14_078860</name>
</gene>
<accession>A0A2P5DC88</accession>